<evidence type="ECO:0000313" key="2">
    <source>
        <dbReference type="EMBL" id="DAD84735.1"/>
    </source>
</evidence>
<feature type="compositionally biased region" description="Basic and acidic residues" evidence="1">
    <location>
        <begin position="23"/>
        <end position="32"/>
    </location>
</feature>
<proteinExistence type="predicted"/>
<accession>A0A8S5MRK4</accession>
<name>A0A8S5MRK4_9CAUD</name>
<feature type="compositionally biased region" description="Basic residues" evidence="1">
    <location>
        <begin position="1"/>
        <end position="22"/>
    </location>
</feature>
<dbReference type="EMBL" id="BK014965">
    <property type="protein sequence ID" value="DAD84735.1"/>
    <property type="molecule type" value="Genomic_DNA"/>
</dbReference>
<feature type="region of interest" description="Disordered" evidence="1">
    <location>
        <begin position="1"/>
        <end position="32"/>
    </location>
</feature>
<organism evidence="2">
    <name type="scientific">Siphoviridae sp. ctqED62</name>
    <dbReference type="NCBI Taxonomy" id="2826468"/>
    <lineage>
        <taxon>Viruses</taxon>
        <taxon>Duplodnaviria</taxon>
        <taxon>Heunggongvirae</taxon>
        <taxon>Uroviricota</taxon>
        <taxon>Caudoviricetes</taxon>
    </lineage>
</organism>
<sequence>MVYYSHKGKTKQHPTPKGRKGNHHENDYRKSC</sequence>
<evidence type="ECO:0000256" key="1">
    <source>
        <dbReference type="SAM" id="MobiDB-lite"/>
    </source>
</evidence>
<protein>
    <submittedName>
        <fullName evidence="2">Uncharacterized protein</fullName>
    </submittedName>
</protein>
<reference evidence="2" key="1">
    <citation type="journal article" date="2021" name="Proc. Natl. Acad. Sci. U.S.A.">
        <title>A Catalog of Tens of Thousands of Viruses from Human Metagenomes Reveals Hidden Associations with Chronic Diseases.</title>
        <authorList>
            <person name="Tisza M.J."/>
            <person name="Buck C.B."/>
        </authorList>
    </citation>
    <scope>NUCLEOTIDE SEQUENCE</scope>
    <source>
        <strain evidence="2">CtqED62</strain>
    </source>
</reference>